<keyword evidence="2" id="KW-1185">Reference proteome</keyword>
<evidence type="ECO:0000313" key="1">
    <source>
        <dbReference type="EMBL" id="MEJ8305118.1"/>
    </source>
</evidence>
<reference evidence="1" key="1">
    <citation type="submission" date="2024-03" db="EMBL/GenBank/DDBJ databases">
        <title>Whole genome sequecning of epiphytes from Marcgravia umbellata leaves.</title>
        <authorList>
            <person name="Kumar G."/>
            <person name="Savka M.A."/>
        </authorList>
    </citation>
    <scope>NUCLEOTIDE SEQUENCE</scope>
    <source>
        <strain evidence="1">RIT_BL5</strain>
    </source>
</reference>
<sequence length="497" mass="56243">MLELTPLLADHPNGIWDSKRKEPIYEQLYTYLKIEIRAGRISSGSKLPSQRRLAGHLHVSRNTVDAAYQQLLAEGYLHSEPRRGLFISELPEIEKAEIIRLNNAKNVWDSDDSALDVGAVLESEPAKAANGLLCDFRYGDVDTQHFPYRLWRQFLMKSLSPEHSRLLQYGDQQGEIELRQQIAEYLYQSRGVRCLPEQIVIGAGTQWLTDLLCRVIGRETVYGIEEPGYPRIRKIFEDCGRSPVAARLDESGIRIDELAQGGVQVVYVTPSHQFPTGTVMSVSRRLELIEWARAAGGTIIEDDYDSEFRYEGRPIPSLHSLDTHGNTVYVGTFSKSLMPSVRIGYLVLPDKLTNAYHTRGQHYKQTTSRLDQYTLALFMQSGEWARHLNRMRNLYKKRYLALLTSIRTYMDPKVRIIGAASGLHLLLQPNNGMTEQELIFAAEQSGVRVYPVADCYIDPPDASKQAQVLLGYAGLNEAAIEEGVKTLSAAWNIERTK</sequence>
<protein>
    <submittedName>
        <fullName evidence="1">PLP-dependent aminotransferase family protein</fullName>
    </submittedName>
</protein>
<evidence type="ECO:0000313" key="2">
    <source>
        <dbReference type="Proteomes" id="UP001380953"/>
    </source>
</evidence>
<dbReference type="Proteomes" id="UP001380953">
    <property type="component" value="Unassembled WGS sequence"/>
</dbReference>
<gene>
    <name evidence="1" type="ORF">WKI47_14530</name>
</gene>
<comment type="caution">
    <text evidence="1">The sequence shown here is derived from an EMBL/GenBank/DDBJ whole genome shotgun (WGS) entry which is preliminary data.</text>
</comment>
<accession>A0ACC6PEA8</accession>
<dbReference type="EMBL" id="JBBKAR010000039">
    <property type="protein sequence ID" value="MEJ8305118.1"/>
    <property type="molecule type" value="Genomic_DNA"/>
</dbReference>
<proteinExistence type="predicted"/>
<organism evidence="1 2">
    <name type="scientific">Saccharibacillus sacchari</name>
    <dbReference type="NCBI Taxonomy" id="456493"/>
    <lineage>
        <taxon>Bacteria</taxon>
        <taxon>Bacillati</taxon>
        <taxon>Bacillota</taxon>
        <taxon>Bacilli</taxon>
        <taxon>Bacillales</taxon>
        <taxon>Paenibacillaceae</taxon>
        <taxon>Saccharibacillus</taxon>
    </lineage>
</organism>
<keyword evidence="1" id="KW-0808">Transferase</keyword>
<keyword evidence="1" id="KW-0032">Aminotransferase</keyword>
<name>A0ACC6PEA8_9BACL</name>